<sequence>MNKMEDAERMQVLNRHTMIDSHLKDLLLFQFSREEKEVEELLFHPNKGGPLSTMTNKAKLAYALGLIDKPTLNDLRKINNIRNVFAHNTDMNFENDQVLQHVRKFSSVKGKGKRKPVTLRNSFDLYTAACKECSTTVWRAVVKEVKKESGRMKKKKKKKKKPK</sequence>
<evidence type="ECO:0008006" key="2">
    <source>
        <dbReference type="Google" id="ProtNLM"/>
    </source>
</evidence>
<dbReference type="PANTHER" id="PTHR37941:SF1">
    <property type="entry name" value="FUMARASE E-RELATED"/>
    <property type="match status" value="1"/>
</dbReference>
<dbReference type="PANTHER" id="PTHR37941">
    <property type="entry name" value="FUMARASE E-RELATED"/>
    <property type="match status" value="1"/>
</dbReference>
<name>X1DYX2_9ZZZZ</name>
<dbReference type="InterPro" id="IPR007761">
    <property type="entry name" value="MtlR-like"/>
</dbReference>
<proteinExistence type="predicted"/>
<organism evidence="1">
    <name type="scientific">marine sediment metagenome</name>
    <dbReference type="NCBI Taxonomy" id="412755"/>
    <lineage>
        <taxon>unclassified sequences</taxon>
        <taxon>metagenomes</taxon>
        <taxon>ecological metagenomes</taxon>
    </lineage>
</organism>
<dbReference type="AlphaFoldDB" id="X1DYX2"/>
<comment type="caution">
    <text evidence="1">The sequence shown here is derived from an EMBL/GenBank/DDBJ whole genome shotgun (WGS) entry which is preliminary data.</text>
</comment>
<dbReference type="GO" id="GO:0045892">
    <property type="term" value="P:negative regulation of DNA-templated transcription"/>
    <property type="evidence" value="ECO:0007669"/>
    <property type="project" value="TreeGrafter"/>
</dbReference>
<evidence type="ECO:0000313" key="1">
    <source>
        <dbReference type="EMBL" id="GAH01588.1"/>
    </source>
</evidence>
<dbReference type="InterPro" id="IPR038026">
    <property type="entry name" value="MtlR-like_sf"/>
</dbReference>
<accession>X1DYX2</accession>
<dbReference type="Pfam" id="PF05068">
    <property type="entry name" value="MtlR"/>
    <property type="match status" value="1"/>
</dbReference>
<dbReference type="EMBL" id="BART01024184">
    <property type="protein sequence ID" value="GAH01588.1"/>
    <property type="molecule type" value="Genomic_DNA"/>
</dbReference>
<dbReference type="Gene3D" id="1.20.120.330">
    <property type="entry name" value="Nucleotidyltransferases domain 2"/>
    <property type="match status" value="1"/>
</dbReference>
<dbReference type="SUPFAM" id="SSF158668">
    <property type="entry name" value="MtlR-like"/>
    <property type="match status" value="1"/>
</dbReference>
<gene>
    <name evidence="1" type="ORF">S01H4_43773</name>
</gene>
<reference evidence="1" key="1">
    <citation type="journal article" date="2014" name="Front. Microbiol.">
        <title>High frequency of phylogenetically diverse reductive dehalogenase-homologous genes in deep subseafloor sedimentary metagenomes.</title>
        <authorList>
            <person name="Kawai M."/>
            <person name="Futagami T."/>
            <person name="Toyoda A."/>
            <person name="Takaki Y."/>
            <person name="Nishi S."/>
            <person name="Hori S."/>
            <person name="Arai W."/>
            <person name="Tsubouchi T."/>
            <person name="Morono Y."/>
            <person name="Uchiyama I."/>
            <person name="Ito T."/>
            <person name="Fujiyama A."/>
            <person name="Inagaki F."/>
            <person name="Takami H."/>
        </authorList>
    </citation>
    <scope>NUCLEOTIDE SEQUENCE</scope>
    <source>
        <strain evidence="1">Expedition CK06-06</strain>
    </source>
</reference>
<protein>
    <recommendedName>
        <fullName evidence="2">DUF4145 domain-containing protein</fullName>
    </recommendedName>
</protein>